<dbReference type="Gene3D" id="2.170.130.10">
    <property type="entry name" value="TonB-dependent receptor, plug domain"/>
    <property type="match status" value="1"/>
</dbReference>
<evidence type="ECO:0000256" key="2">
    <source>
        <dbReference type="ARBA" id="ARBA00022448"/>
    </source>
</evidence>
<feature type="domain" description="TonB-dependent receptor plug" evidence="9">
    <location>
        <begin position="240"/>
        <end position="367"/>
    </location>
</feature>
<dbReference type="NCBIfam" id="TIGR04057">
    <property type="entry name" value="SusC_RagA_signa"/>
    <property type="match status" value="1"/>
</dbReference>
<comment type="similarity">
    <text evidence="7">Belongs to the TonB-dependent receptor family.</text>
</comment>
<dbReference type="Gene3D" id="2.60.40.1120">
    <property type="entry name" value="Carboxypeptidase-like, regulatory domain"/>
    <property type="match status" value="1"/>
</dbReference>
<dbReference type="EMBL" id="LWBO01000003">
    <property type="protein sequence ID" value="OQP53197.1"/>
    <property type="molecule type" value="Genomic_DNA"/>
</dbReference>
<organism evidence="10 11">
    <name type="scientific">Niastella koreensis</name>
    <dbReference type="NCBI Taxonomy" id="354356"/>
    <lineage>
        <taxon>Bacteria</taxon>
        <taxon>Pseudomonadati</taxon>
        <taxon>Bacteroidota</taxon>
        <taxon>Chitinophagia</taxon>
        <taxon>Chitinophagales</taxon>
        <taxon>Chitinophagaceae</taxon>
        <taxon>Niastella</taxon>
    </lineage>
</organism>
<dbReference type="PROSITE" id="PS52016">
    <property type="entry name" value="TONB_DEPENDENT_REC_3"/>
    <property type="match status" value="1"/>
</dbReference>
<dbReference type="InterPro" id="IPR008969">
    <property type="entry name" value="CarboxyPept-like_regulatory"/>
</dbReference>
<keyword evidence="5 7" id="KW-0472">Membrane</keyword>
<keyword evidence="4 7" id="KW-0812">Transmembrane</keyword>
<dbReference type="InterPro" id="IPR037066">
    <property type="entry name" value="Plug_dom_sf"/>
</dbReference>
<protein>
    <submittedName>
        <fullName evidence="10">SusC/RagA family protein</fullName>
    </submittedName>
</protein>
<dbReference type="Proteomes" id="UP000192277">
    <property type="component" value="Unassembled WGS sequence"/>
</dbReference>
<evidence type="ECO:0000256" key="7">
    <source>
        <dbReference type="PROSITE-ProRule" id="PRU01360"/>
    </source>
</evidence>
<dbReference type="InterPro" id="IPR023996">
    <property type="entry name" value="TonB-dep_OMP_SusC/RagA"/>
</dbReference>
<evidence type="ECO:0000256" key="5">
    <source>
        <dbReference type="ARBA" id="ARBA00023136"/>
    </source>
</evidence>
<dbReference type="Gene3D" id="2.40.170.20">
    <property type="entry name" value="TonB-dependent receptor, beta-barrel domain"/>
    <property type="match status" value="1"/>
</dbReference>
<dbReference type="RefSeq" id="WP_014218263.1">
    <property type="nucleotide sequence ID" value="NZ_LWBO01000003.1"/>
</dbReference>
<dbReference type="InterPro" id="IPR023997">
    <property type="entry name" value="TonB-dep_OMP_SusC/RagA_CS"/>
</dbReference>
<keyword evidence="2 7" id="KW-0813">Transport</keyword>
<dbReference type="InterPro" id="IPR039426">
    <property type="entry name" value="TonB-dep_rcpt-like"/>
</dbReference>
<evidence type="ECO:0000256" key="3">
    <source>
        <dbReference type="ARBA" id="ARBA00022452"/>
    </source>
</evidence>
<dbReference type="SUPFAM" id="SSF49464">
    <property type="entry name" value="Carboxypeptidase regulatory domain-like"/>
    <property type="match status" value="1"/>
</dbReference>
<keyword evidence="6 7" id="KW-0998">Cell outer membrane</keyword>
<dbReference type="Pfam" id="PF13715">
    <property type="entry name" value="CarbopepD_reg_2"/>
    <property type="match status" value="1"/>
</dbReference>
<name>A0ABX3P1X5_9BACT</name>
<accession>A0ABX3P1X5</accession>
<comment type="subcellular location">
    <subcellularLocation>
        <location evidence="1 7">Cell outer membrane</location>
        <topology evidence="1 7">Multi-pass membrane protein</topology>
    </subcellularLocation>
</comment>
<evidence type="ECO:0000313" key="11">
    <source>
        <dbReference type="Proteomes" id="UP000192277"/>
    </source>
</evidence>
<comment type="caution">
    <text evidence="10">The sequence shown here is derived from an EMBL/GenBank/DDBJ whole genome shotgun (WGS) entry which is preliminary data.</text>
</comment>
<dbReference type="InterPro" id="IPR012910">
    <property type="entry name" value="Plug_dom"/>
</dbReference>
<evidence type="ECO:0000256" key="8">
    <source>
        <dbReference type="SAM" id="MobiDB-lite"/>
    </source>
</evidence>
<evidence type="ECO:0000256" key="6">
    <source>
        <dbReference type="ARBA" id="ARBA00023237"/>
    </source>
</evidence>
<dbReference type="Pfam" id="PF07715">
    <property type="entry name" value="Plug"/>
    <property type="match status" value="1"/>
</dbReference>
<gene>
    <name evidence="10" type="ORF">A4D02_22645</name>
</gene>
<keyword evidence="3 7" id="KW-1134">Transmembrane beta strand</keyword>
<keyword evidence="11" id="KW-1185">Reference proteome</keyword>
<evidence type="ECO:0000259" key="9">
    <source>
        <dbReference type="Pfam" id="PF07715"/>
    </source>
</evidence>
<feature type="region of interest" description="Disordered" evidence="8">
    <location>
        <begin position="544"/>
        <end position="563"/>
    </location>
</feature>
<reference evidence="10 11" key="1">
    <citation type="submission" date="2016-04" db="EMBL/GenBank/DDBJ databases">
        <authorList>
            <person name="Chen L."/>
            <person name="Zhuang W."/>
            <person name="Wang G."/>
        </authorList>
    </citation>
    <scope>NUCLEOTIDE SEQUENCE [LARGE SCALE GENOMIC DNA]</scope>
    <source>
        <strain evidence="11">GR20</strain>
    </source>
</reference>
<evidence type="ECO:0000256" key="4">
    <source>
        <dbReference type="ARBA" id="ARBA00022692"/>
    </source>
</evidence>
<evidence type="ECO:0000313" key="10">
    <source>
        <dbReference type="EMBL" id="OQP53197.1"/>
    </source>
</evidence>
<dbReference type="SUPFAM" id="SSF56935">
    <property type="entry name" value="Porins"/>
    <property type="match status" value="1"/>
</dbReference>
<proteinExistence type="inferred from homology"/>
<dbReference type="NCBIfam" id="TIGR04056">
    <property type="entry name" value="OMP_RagA_SusC"/>
    <property type="match status" value="1"/>
</dbReference>
<evidence type="ECO:0000256" key="1">
    <source>
        <dbReference type="ARBA" id="ARBA00004571"/>
    </source>
</evidence>
<dbReference type="InterPro" id="IPR036942">
    <property type="entry name" value="Beta-barrel_TonB_sf"/>
</dbReference>
<sequence length="1235" mass="137332">MHREKTPLHAHFSIPLFKSLLLTVLLAVVTATWVNANTPNEQQPVLDKKITLHARDIPLKQCLDKIAKAADVSFIYTGSYILSAGKVNLNAKNEKISEVLNELFRSLPLSYVLIDDHIVIRYNYEKKITETNSSPNGETVAATNTPAAPYNFPVHGVIKSNKGELLKGASVLIKGTTIGTSTNEKGEFDLKNVPDNATLVITMVGYKSFEVRAKATMIITLDEGVVLDDVVFTGYQRINKKEFTGSATTLKADDIKIDGLTDVSRMLEGRAAGVSVQNVSGTFGAAPKVRIRGATSITGDNKPLWVIDGVVLEDIVNISNDQLSNGDPSTMLGSAVAGLNVNDVETFDILKDAAAAALYGARAMNGVIVITTKKGKAGKPVFNYTGNFGVQLKPTYANYDIMSSADQMSVYAELERKGMLRYSDLVNARNSGVYGKLARLVQFPNSDGVFEVENTPEARQAWLMRYANANTDWFDILFRNSLTQEHTLSVSTGNEKSQSYFSTSYYNDNGWTLADNVKRYTVNVRNNYTVNDKLQVGLQMNGSVRQQRAPGSEDRQANPAEGKYSRDFDLNPFSYALNTSRVLTAYDQSGNLEYFTRDYTPFNIINEIRSNTIKLNVADFKLQGNLSYKITPALTYDFIGALRYAKTTEEHEVMENSNQAGAYRSAATSVIRDANPFLYRDPALIGEYPVVVLPYGGFYKTKNRQLLNYTFRNMLTWRKSFNGDEHLVTLLGGQEVKYADRQLASDIGAGYQYSNGGIPYIDYRFIKKLTEAGTDYFGLSKERDRFIAFFANGSYTYRGKYTISGTVRDDGSNRLGSSPAARWLPTWTVAGSWNVDREKFMEKVDVINHLTLKSSYGLNANIGDATNTTAILKTEITKRHYLSDQQTAISIKNLENADLTWEKQYQFNITADVGLLKERLYTVVELYNRRSFDLIHLIKTSGIGGETFKTANYADMKSHGVDVTLGGKIISSRNWSWNSSLVFGYNTTLVTNAKNEPMIFDLVKQEGSAKEGHAVRGLYSLANAGLDPYNGLPQFFTETGKTGYNVFLQSLNTDYLKYEGSVDPLYTGGFNNTVRFKQFTVNALVTYQAGNKIRLTPVYSSSYSDLAAMPGEFKRRWTLPGDEQLTNVPSVAMLFVQNDLINNTQYPYNNYNYSHERVADGGFIRLKAVSLQYSLPSKMLSRIGFKSASIAAVGNNLWLIYSDSHLHGQDPEFFNTGGVAMPITKQVTFSLKLGL</sequence>